<protein>
    <submittedName>
        <fullName evidence="2">Protein mms22</fullName>
    </submittedName>
</protein>
<feature type="region of interest" description="Disordered" evidence="1">
    <location>
        <begin position="1"/>
        <end position="67"/>
    </location>
</feature>
<dbReference type="GO" id="GO:0000724">
    <property type="term" value="P:double-strand break repair via homologous recombination"/>
    <property type="evidence" value="ECO:0007669"/>
    <property type="project" value="TreeGrafter"/>
</dbReference>
<evidence type="ECO:0000313" key="2">
    <source>
        <dbReference type="EMBL" id="KAK4465942.1"/>
    </source>
</evidence>
<gene>
    <name evidence="2" type="ORF">QBC42DRAFT_335926</name>
</gene>
<feature type="compositionally biased region" description="Polar residues" evidence="1">
    <location>
        <begin position="651"/>
        <end position="662"/>
    </location>
</feature>
<name>A0AAV9HZ11_9PEZI</name>
<feature type="compositionally biased region" description="Low complexity" evidence="1">
    <location>
        <begin position="81"/>
        <end position="109"/>
    </location>
</feature>
<dbReference type="EMBL" id="MU864935">
    <property type="protein sequence ID" value="KAK4465942.1"/>
    <property type="molecule type" value="Genomic_DNA"/>
</dbReference>
<dbReference type="GO" id="GO:0035361">
    <property type="term" value="C:Cul8-RING ubiquitin ligase complex"/>
    <property type="evidence" value="ECO:0007669"/>
    <property type="project" value="TreeGrafter"/>
</dbReference>
<feature type="region of interest" description="Disordered" evidence="1">
    <location>
        <begin position="80"/>
        <end position="126"/>
    </location>
</feature>
<keyword evidence="3" id="KW-1185">Reference proteome</keyword>
<dbReference type="PANTHER" id="PTHR28122:SF1">
    <property type="entry name" value="E3 UBIQUITIN-PROTEIN LIGASE SUBSTRATE RECEPTOR MMS22"/>
    <property type="match status" value="1"/>
</dbReference>
<feature type="region of interest" description="Disordered" evidence="1">
    <location>
        <begin position="620"/>
        <end position="719"/>
    </location>
</feature>
<feature type="compositionally biased region" description="Acidic residues" evidence="1">
    <location>
        <begin position="191"/>
        <end position="207"/>
    </location>
</feature>
<reference evidence="2" key="1">
    <citation type="journal article" date="2023" name="Mol. Phylogenet. Evol.">
        <title>Genome-scale phylogeny and comparative genomics of the fungal order Sordariales.</title>
        <authorList>
            <person name="Hensen N."/>
            <person name="Bonometti L."/>
            <person name="Westerberg I."/>
            <person name="Brannstrom I.O."/>
            <person name="Guillou S."/>
            <person name="Cros-Aarteil S."/>
            <person name="Calhoun S."/>
            <person name="Haridas S."/>
            <person name="Kuo A."/>
            <person name="Mondo S."/>
            <person name="Pangilinan J."/>
            <person name="Riley R."/>
            <person name="LaButti K."/>
            <person name="Andreopoulos B."/>
            <person name="Lipzen A."/>
            <person name="Chen C."/>
            <person name="Yan M."/>
            <person name="Daum C."/>
            <person name="Ng V."/>
            <person name="Clum A."/>
            <person name="Steindorff A."/>
            <person name="Ohm R.A."/>
            <person name="Martin F."/>
            <person name="Silar P."/>
            <person name="Natvig D.O."/>
            <person name="Lalanne C."/>
            <person name="Gautier V."/>
            <person name="Ament-Velasquez S.L."/>
            <person name="Kruys A."/>
            <person name="Hutchinson M.I."/>
            <person name="Powell A.J."/>
            <person name="Barry K."/>
            <person name="Miller A.N."/>
            <person name="Grigoriev I.V."/>
            <person name="Debuchy R."/>
            <person name="Gladieux P."/>
            <person name="Hiltunen Thoren M."/>
            <person name="Johannesson H."/>
        </authorList>
    </citation>
    <scope>NUCLEOTIDE SEQUENCE</scope>
    <source>
        <strain evidence="2">PSN324</strain>
    </source>
</reference>
<feature type="region of interest" description="Disordered" evidence="1">
    <location>
        <begin position="181"/>
        <end position="549"/>
    </location>
</feature>
<feature type="compositionally biased region" description="Pro residues" evidence="1">
    <location>
        <begin position="677"/>
        <end position="686"/>
    </location>
</feature>
<feature type="compositionally biased region" description="Basic and acidic residues" evidence="1">
    <location>
        <begin position="327"/>
        <end position="338"/>
    </location>
</feature>
<feature type="compositionally biased region" description="Polar residues" evidence="1">
    <location>
        <begin position="470"/>
        <end position="480"/>
    </location>
</feature>
<evidence type="ECO:0000256" key="1">
    <source>
        <dbReference type="SAM" id="MobiDB-lite"/>
    </source>
</evidence>
<reference evidence="2" key="2">
    <citation type="submission" date="2023-06" db="EMBL/GenBank/DDBJ databases">
        <authorList>
            <consortium name="Lawrence Berkeley National Laboratory"/>
            <person name="Mondo S.J."/>
            <person name="Hensen N."/>
            <person name="Bonometti L."/>
            <person name="Westerberg I."/>
            <person name="Brannstrom I.O."/>
            <person name="Guillou S."/>
            <person name="Cros-Aarteil S."/>
            <person name="Calhoun S."/>
            <person name="Haridas S."/>
            <person name="Kuo A."/>
            <person name="Pangilinan J."/>
            <person name="Riley R."/>
            <person name="Labutti K."/>
            <person name="Andreopoulos B."/>
            <person name="Lipzen A."/>
            <person name="Chen C."/>
            <person name="Yanf M."/>
            <person name="Daum C."/>
            <person name="Ng V."/>
            <person name="Clum A."/>
            <person name="Steindorff A."/>
            <person name="Ohm R."/>
            <person name="Martin F."/>
            <person name="Silar P."/>
            <person name="Natvig D."/>
            <person name="Lalanne C."/>
            <person name="Gautier V."/>
            <person name="Ament-Velasquez S.L."/>
            <person name="Kruys A."/>
            <person name="Hutchinson M.I."/>
            <person name="Powell A.J."/>
            <person name="Barry K."/>
            <person name="Miller A.N."/>
            <person name="Grigoriev I.V."/>
            <person name="Debuchy R."/>
            <person name="Gladieux P."/>
            <person name="Thoren M.H."/>
            <person name="Johannesson H."/>
        </authorList>
    </citation>
    <scope>NUCLEOTIDE SEQUENCE</scope>
    <source>
        <strain evidence="2">PSN324</strain>
    </source>
</reference>
<dbReference type="InterPro" id="IPR019021">
    <property type="entry name" value="Mms22"/>
</dbReference>
<sequence length="2051" mass="230196">MKLYNRPIERPRSSVPSSSPEQIHQLSSSTRKRPPPRPTRPTSPVQQPLEQYEQRSITQAADAVEQDFLEDDISKSYVRESAAPLSSPLSSLPGSPLLPRLSPSPSRARPSPPRFQSTPPRLRSATLEIVENEDDLSRRTALRLERSLRPRKPIQQHPYLLENAQYATFMKSHGVKPIKVVQASQSAGRQEEEDSQEKEFIAEEESQETPVLFDNSDVDELAPSPTLPKTSPAHNLRTSSQRSHGGSQTDNTSMSDGEDFPDLDKLKPLAVKKRSRTLKGLKRPPSTQQLSSTQKRRRVIPSSSPPADVHVPPSIPRSLQSSPLVREVSREDLLENTRRSPIRRLAKTPSVGFWDNGNTYSPVAIEDDDGSGLSGAESHSSGQSSGSESEVVREQSRRIRGVLPASWLRLNQPPTNKPAPARQSRQSPERSPEPATIRKGVALPRPGTQRPPTSTAFLFDESEDSDEPSRAQSASNSLPPSTAPPAAILIEDDGSSGMEDDHVDWMLPGQKRSSRSKSTTAAGSRPMGTTKRRRSATQSRRKRAATPPLLSILDVMEDDAPKFIKIAARTARKTKTMGKTSPSRKAIRLANRTDNVDVLSTLRDWKSGKTKPKVALELSKRSTQPKKRPVLREVSTNVSSRSHLAAPRRTSGISGDPQQSNLDGFVEVLEDENSEPPQLPQLPQLPQPRKLSVRKPGVQGRGPVMRPAQLEEDEGEDKRRQLNARKRRLDAFYRRAQQLLDLPAIDEPRNRVDIDFNRQKGPAQQIHDQQSKFPEDSSAQATQGPKAVRPRYKKTRRPQHVNLEAPQYARANDPLPADIFLVNVEDHNPDQPQDKLQGLGPYGTIYTQHFDIFPLDVGVFFHESTVIGRGFIQKAMETSFAERIRHQKASVSWTLDQGAVFRWSVWDDKTSSELGILVDWVSDQLSAEAENPIDARKPIEAADFILRYILNSLSIPDDLGEKAFVARCLEVFSSFIARFDSLEWKDMSAETNMKRLEVISRFNIVMLAVRSVSQAGSNPIETMTVEDTVTKLGRATIKRLLGSGLDELRELYGDLQQASFRERGIRPDRVLVNCWAVVVRVLQSTNIPRSSFWDVAQSVMLSDGIAAGLDAQAFERLWRDMFTLLPLGELDNSGILIAGLRKTAPMEGWTLPQKLLKRVFELYRGHSRQPASFNEYCRALVARCHFLVQQWGWRKYTGIIGTIFDFFGSQNLANLRNEEVYKSPKFLEELGGKPSLFIEPEDRCFHIFLKMLALAIQRLRELGRMNDIKNLVARTLPNHNRQYHKEDTIHQHDLAALRNHHDLLCTLFWVAPPDLRPAVHLIEKLVVPASAHKEACLISIRAWSQLARFVISNGEGVDVFRPFAVWRNNIFNQVLDQYLSAASDIEQQFRALPNQGHGISKEMRDDMIAKNKASALDVLALSIKTSLAVLQRAPTLEAAMYGLNTTQLQKVFTSLDFHSHKFDWSILNVALDSLDNFIARIDQASEEQYSSDFLNTQAFDSRALEEAILLVNEQLARDFFWMARTVISLAIPNSLLRQNPQTLCVEKTVALAARLAARFIKDRLTKLSSYFTPGKYFLFSALPKDLVTSERTYLPLFLAILLKNQIFDFKDIGTTLLGLWTLAITKPFALLRYENYLADVLKSQNLPFMQDATAVCSGIEPDYNSNHDFFLSCLLYMRKALRPSNSSGSSTSKKLLREEFSSTLCLVMTRLKSDLSLHPSPNFLQFVRSVVLCIKSHGTGICTVDPFFLQPSATYSPPMHDIKLHEAGILAYGVRLGEKDGSAGPQLWWYLWNSWRLSFGNGKLGDEKKVVRGVMMKDKEVREFVIGRLVAGVVLAVTKERKGWVLLEWWGGELGVEECYLLALMMDLVGLVWGGLVVWVGNNEDNVVEGLEGTVRRLQEAVKNVRRFVEGCDGVVSGENEGDEMAAGPGITIPPEIQGYARTIATDVEKNWRVDDQGGSVYIRMARVTPAGTQSGNGNGESRMEASVNFTPWNREELMERLKALFGRWDRRILLFSEQEQGFRSKSSRSGKRIWQAGGSGDGEKDMELIF</sequence>
<organism evidence="2 3">
    <name type="scientific">Cladorrhinum samala</name>
    <dbReference type="NCBI Taxonomy" id="585594"/>
    <lineage>
        <taxon>Eukaryota</taxon>
        <taxon>Fungi</taxon>
        <taxon>Dikarya</taxon>
        <taxon>Ascomycota</taxon>
        <taxon>Pezizomycotina</taxon>
        <taxon>Sordariomycetes</taxon>
        <taxon>Sordariomycetidae</taxon>
        <taxon>Sordariales</taxon>
        <taxon>Podosporaceae</taxon>
        <taxon>Cladorrhinum</taxon>
    </lineage>
</organism>
<feature type="compositionally biased region" description="Low complexity" evidence="1">
    <location>
        <begin position="374"/>
        <end position="389"/>
    </location>
</feature>
<feature type="region of interest" description="Disordered" evidence="1">
    <location>
        <begin position="760"/>
        <end position="797"/>
    </location>
</feature>
<accession>A0AAV9HZ11</accession>
<feature type="compositionally biased region" description="Polar residues" evidence="1">
    <location>
        <begin position="227"/>
        <end position="255"/>
    </location>
</feature>
<dbReference type="Proteomes" id="UP001321749">
    <property type="component" value="Unassembled WGS sequence"/>
</dbReference>
<proteinExistence type="predicted"/>
<dbReference type="PANTHER" id="PTHR28122">
    <property type="entry name" value="E3 UBIQUITIN-PROTEIN LIGASE SUBSTRATE RECEPTOR MMS22"/>
    <property type="match status" value="1"/>
</dbReference>
<dbReference type="Pfam" id="PF09462">
    <property type="entry name" value="Mus7"/>
    <property type="match status" value="1"/>
</dbReference>
<dbReference type="GO" id="GO:0005634">
    <property type="term" value="C:nucleus"/>
    <property type="evidence" value="ECO:0007669"/>
    <property type="project" value="InterPro"/>
</dbReference>
<feature type="compositionally biased region" description="Basic residues" evidence="1">
    <location>
        <begin position="788"/>
        <end position="797"/>
    </location>
</feature>
<feature type="compositionally biased region" description="Basic residues" evidence="1">
    <location>
        <begin position="530"/>
        <end position="544"/>
    </location>
</feature>
<feature type="compositionally biased region" description="Basic residues" evidence="1">
    <location>
        <begin position="270"/>
        <end position="282"/>
    </location>
</feature>
<dbReference type="GO" id="GO:0031297">
    <property type="term" value="P:replication fork processing"/>
    <property type="evidence" value="ECO:0007669"/>
    <property type="project" value="InterPro"/>
</dbReference>
<comment type="caution">
    <text evidence="2">The sequence shown here is derived from an EMBL/GenBank/DDBJ whole genome shotgun (WGS) entry which is preliminary data.</text>
</comment>
<evidence type="ECO:0000313" key="3">
    <source>
        <dbReference type="Proteomes" id="UP001321749"/>
    </source>
</evidence>
<feature type="compositionally biased region" description="Polar residues" evidence="1">
    <location>
        <begin position="45"/>
        <end position="59"/>
    </location>
</feature>